<dbReference type="AlphaFoldDB" id="A0A3G9GBL8"/>
<dbReference type="PANTHER" id="PTHR40980">
    <property type="entry name" value="PLUG DOMAIN-CONTAINING PROTEIN"/>
    <property type="match status" value="1"/>
</dbReference>
<feature type="signal peptide" evidence="5">
    <location>
        <begin position="1"/>
        <end position="28"/>
    </location>
</feature>
<evidence type="ECO:0000256" key="2">
    <source>
        <dbReference type="ARBA" id="ARBA00023136"/>
    </source>
</evidence>
<dbReference type="Gene3D" id="2.40.170.20">
    <property type="entry name" value="TonB-dependent receptor, beta-barrel domain"/>
    <property type="match status" value="1"/>
</dbReference>
<dbReference type="RefSeq" id="WP_126424334.1">
    <property type="nucleotide sequence ID" value="NZ_AP018829.1"/>
</dbReference>
<feature type="domain" description="TonB-dependent receptor plug" evidence="7">
    <location>
        <begin position="63"/>
        <end position="166"/>
    </location>
</feature>
<evidence type="ECO:0000313" key="9">
    <source>
        <dbReference type="Proteomes" id="UP000278756"/>
    </source>
</evidence>
<dbReference type="InterPro" id="IPR037066">
    <property type="entry name" value="Plug_dom_sf"/>
</dbReference>
<organism evidence="8 9">
    <name type="scientific">Asticcacaulis excentricus</name>
    <dbReference type="NCBI Taxonomy" id="78587"/>
    <lineage>
        <taxon>Bacteria</taxon>
        <taxon>Pseudomonadati</taxon>
        <taxon>Pseudomonadota</taxon>
        <taxon>Alphaproteobacteria</taxon>
        <taxon>Caulobacterales</taxon>
        <taxon>Caulobacteraceae</taxon>
        <taxon>Asticcacaulis</taxon>
    </lineage>
</organism>
<keyword evidence="3" id="KW-0998">Cell outer membrane</keyword>
<dbReference type="SUPFAM" id="SSF56935">
    <property type="entry name" value="Porins"/>
    <property type="match status" value="1"/>
</dbReference>
<name>A0A3G9GBL8_9CAUL</name>
<dbReference type="InterPro" id="IPR000531">
    <property type="entry name" value="Beta-barrel_TonB"/>
</dbReference>
<dbReference type="Pfam" id="PF00593">
    <property type="entry name" value="TonB_dep_Rec_b-barrel"/>
    <property type="match status" value="1"/>
</dbReference>
<dbReference type="EMBL" id="AP018829">
    <property type="protein sequence ID" value="BBF82713.1"/>
    <property type="molecule type" value="Genomic_DNA"/>
</dbReference>
<dbReference type="Pfam" id="PF07715">
    <property type="entry name" value="Plug"/>
    <property type="match status" value="1"/>
</dbReference>
<dbReference type="OrthoDB" id="8728606at2"/>
<sequence>MKKVSPRAGAALCASVSLLALVTAPAFAQEATSPTASAPKDQTETVVVTGFRKSYADALRMKRSAVGVSDSISSDGLGRFPDLNVGEALQRIPGIQVNREEDSRNASINLRGLPGSYAKITLNGMNFASPVLGGAAPLGAFNSDIFSAISVIKSVSAADQSGGISGNIDLQIQPALSRKDGAFAKVSTEYNTLGDYVTPSVTLGGTRHFLNDRLAVFGTIAYRKENFRRDSLHFPQYTTLSATTTPGFASRFADYYAPFEANGSCAAGNVCAAGGTGAKSKTGVLLPSDVRQGVKYNEGELLTGVIGGEYKVNDNLRVNGTYFYSNRDMPLTGTDILDIDFRDANTIIDPTITPYKQADGRYYVDQYKFTNPRVYASYRKESFKQMTNGVHLSAEFRNKTWRINGAFGYSEAENFAYQSQLDVRNPAKPLGTSGVGNGLTGNLFSGGSDIEAFRLAFNQTTPLVTDTSGPWASPNTPPSGPELINGNLNRFIVAGSDSAAKNSVRTVQADIERFVESSWLSSVQFGLRSEASEYSSTGYRASAVGVQSQNIDSRFVVRSAFADDFFGGKADGYLKNWQTVDFDYAVSRLQPVTLLPGQRLTNGGWVNDPADGNFTGNNFTKSDDVNVAYLMGKVDAEVLGIRLRGHVGVRQENTKQKITSLDRTGSGLTATFKLNERETEYSNTLPSMLLAADVAENFVVRLGAYKTFVRPNPRDISPISTTVTPTVDGYNIALGRVEIEPYTSNSYDVSFEWYNRRNGLIGLALYKKEIKGQIQAETRDALLCPADGYGLGLGTWSVNGDLCYSSLNTPAGTRAQINVDGAINSPTPLEVTGAELTIQQNLDFLPAPFDKLGGAFNYSYADVNGKTVNGASAVLPGVSRNAANLIVFYETDQFGVRAVYNYRDVYDLAAGGTFAGAARSVKARGQFDLSASYNLTSRITIGLDAFNLTDEKRTEFEGDERKVRRVDYDGRTFQVSVRATF</sequence>
<dbReference type="Gene3D" id="2.170.130.10">
    <property type="entry name" value="TonB-dependent receptor, plug domain"/>
    <property type="match status" value="1"/>
</dbReference>
<evidence type="ECO:0000256" key="5">
    <source>
        <dbReference type="SAM" id="SignalP"/>
    </source>
</evidence>
<evidence type="ECO:0000256" key="1">
    <source>
        <dbReference type="ARBA" id="ARBA00004442"/>
    </source>
</evidence>
<gene>
    <name evidence="8" type="ORF">EM6_3354</name>
</gene>
<keyword evidence="4" id="KW-0798">TonB box</keyword>
<keyword evidence="5" id="KW-0732">Signal</keyword>
<comment type="subcellular location">
    <subcellularLocation>
        <location evidence="1 4">Cell outer membrane</location>
    </subcellularLocation>
</comment>
<keyword evidence="8" id="KW-0675">Receptor</keyword>
<comment type="similarity">
    <text evidence="4">Belongs to the TonB-dependent receptor family.</text>
</comment>
<dbReference type="GO" id="GO:0009279">
    <property type="term" value="C:cell outer membrane"/>
    <property type="evidence" value="ECO:0007669"/>
    <property type="project" value="UniProtKB-SubCell"/>
</dbReference>
<dbReference type="Proteomes" id="UP000278756">
    <property type="component" value="Plasmid pASEM-1"/>
</dbReference>
<evidence type="ECO:0000313" key="8">
    <source>
        <dbReference type="EMBL" id="BBF82713.1"/>
    </source>
</evidence>
<reference evidence="9" key="1">
    <citation type="journal article" date="2017" name="Biotechnol. Biofuels">
        <title>Evaluation of environmental bacterial communities as a factor affecting the growth of duckweed Lemna minor.</title>
        <authorList>
            <person name="Ishizawa H."/>
            <person name="Kuroda M."/>
            <person name="Morikawa M."/>
            <person name="Ike M."/>
        </authorList>
    </citation>
    <scope>NUCLEOTIDE SEQUENCE [LARGE SCALE GENOMIC DNA]</scope>
    <source>
        <strain evidence="9">M6</strain>
    </source>
</reference>
<reference evidence="9" key="2">
    <citation type="journal article" date="2017" name="Plant Physiol. Biochem.">
        <title>Differential oxidative and antioxidative response of duckweed Lemna minor toward plant growth promoting/inhibiting bacteria.</title>
        <authorList>
            <person name="Ishizawa H."/>
            <person name="Kuroda M."/>
            <person name="Morikawa M."/>
            <person name="Ike M."/>
        </authorList>
    </citation>
    <scope>NUCLEOTIDE SEQUENCE [LARGE SCALE GENOMIC DNA]</scope>
    <source>
        <strain evidence="9">M6</strain>
    </source>
</reference>
<evidence type="ECO:0000256" key="4">
    <source>
        <dbReference type="RuleBase" id="RU003357"/>
    </source>
</evidence>
<keyword evidence="2 4" id="KW-0472">Membrane</keyword>
<dbReference type="NCBIfam" id="TIGR01782">
    <property type="entry name" value="TonB-Xanth-Caul"/>
    <property type="match status" value="1"/>
</dbReference>
<feature type="domain" description="TonB-dependent receptor-like beta-barrel" evidence="6">
    <location>
        <begin position="472"/>
        <end position="948"/>
    </location>
</feature>
<keyword evidence="8" id="KW-0614">Plasmid</keyword>
<geneLocation type="plasmid" evidence="9">
    <name>pasem-1 dna</name>
</geneLocation>
<dbReference type="InterPro" id="IPR036942">
    <property type="entry name" value="Beta-barrel_TonB_sf"/>
</dbReference>
<evidence type="ECO:0000259" key="7">
    <source>
        <dbReference type="Pfam" id="PF07715"/>
    </source>
</evidence>
<proteinExistence type="inferred from homology"/>
<accession>A0A3G9GBL8</accession>
<dbReference type="PANTHER" id="PTHR40980:SF3">
    <property type="entry name" value="TONB-DEPENDENT RECEPTOR-LIKE BETA-BARREL DOMAIN-CONTAINING PROTEIN"/>
    <property type="match status" value="1"/>
</dbReference>
<evidence type="ECO:0000259" key="6">
    <source>
        <dbReference type="Pfam" id="PF00593"/>
    </source>
</evidence>
<protein>
    <submittedName>
        <fullName evidence="8">TonB-dependent receptor</fullName>
    </submittedName>
</protein>
<evidence type="ECO:0000256" key="3">
    <source>
        <dbReference type="ARBA" id="ARBA00023237"/>
    </source>
</evidence>
<feature type="chain" id="PRO_5018214295" evidence="5">
    <location>
        <begin position="29"/>
        <end position="981"/>
    </location>
</feature>
<dbReference type="InterPro" id="IPR012910">
    <property type="entry name" value="Plug_dom"/>
</dbReference>
<dbReference type="InterPro" id="IPR010104">
    <property type="entry name" value="TonB_rcpt_bac"/>
</dbReference>